<keyword evidence="4" id="KW-0479">Metal-binding</keyword>
<evidence type="ECO:0000256" key="3">
    <source>
        <dbReference type="ARBA" id="ARBA00022722"/>
    </source>
</evidence>
<keyword evidence="8" id="KW-0234">DNA repair</keyword>
<evidence type="ECO:0000256" key="6">
    <source>
        <dbReference type="ARBA" id="ARBA00022801"/>
    </source>
</evidence>
<sequence>MAASLRVLTMNVLGPANPDWARRSALIGETLRRLDADVVALQEVPVADGTVEELLGPGWSVTPFSRAAEDGVGGVLATRAPHRVVEEVDQRCTPRARDFPWCATLLAEVDTAVGRVLVAHHKPSWQFGYEYEREQQALAAARAVERRAGGVDHAVVLGDLDATPDAASTQFLRGRRSLDGTSVCFQDAWETLHPADPGFTFDARNPLVRAGEVATAVSRRIDWVLVRSGVHGPTLQVRSCARVLDEPVAGVWASDHHGVVADLDLPGHPPGSWAPQPTG</sequence>
<dbReference type="InterPro" id="IPR036691">
    <property type="entry name" value="Endo/exonu/phosph_ase_sf"/>
</dbReference>
<organism evidence="10 11">
    <name type="scientific">Geodermatophilus arenarius</name>
    <dbReference type="NCBI Taxonomy" id="1137990"/>
    <lineage>
        <taxon>Bacteria</taxon>
        <taxon>Bacillati</taxon>
        <taxon>Actinomycetota</taxon>
        <taxon>Actinomycetes</taxon>
        <taxon>Geodermatophilales</taxon>
        <taxon>Geodermatophilaceae</taxon>
        <taxon>Geodermatophilus</taxon>
    </lineage>
</organism>
<keyword evidence="11" id="KW-1185">Reference proteome</keyword>
<keyword evidence="5" id="KW-0227">DNA damage</keyword>
<evidence type="ECO:0000256" key="8">
    <source>
        <dbReference type="ARBA" id="ARBA00023204"/>
    </source>
</evidence>
<keyword evidence="7" id="KW-0460">Magnesium</keyword>
<gene>
    <name evidence="10" type="ORF">ACFO3M_18795</name>
</gene>
<protein>
    <submittedName>
        <fullName evidence="10">Endonuclease/exonuclease/phosphatase family protein</fullName>
    </submittedName>
</protein>
<dbReference type="SUPFAM" id="SSF56219">
    <property type="entry name" value="DNase I-like"/>
    <property type="match status" value="1"/>
</dbReference>
<comment type="cofactor">
    <cofactor evidence="1">
        <name>Mn(2+)</name>
        <dbReference type="ChEBI" id="CHEBI:29035"/>
    </cofactor>
</comment>
<evidence type="ECO:0000256" key="4">
    <source>
        <dbReference type="ARBA" id="ARBA00022723"/>
    </source>
</evidence>
<dbReference type="InterPro" id="IPR005135">
    <property type="entry name" value="Endo/exonuclease/phosphatase"/>
</dbReference>
<evidence type="ECO:0000313" key="11">
    <source>
        <dbReference type="Proteomes" id="UP001596025"/>
    </source>
</evidence>
<keyword evidence="10" id="KW-0255">Endonuclease</keyword>
<reference evidence="11" key="1">
    <citation type="journal article" date="2019" name="Int. J. Syst. Evol. Microbiol.">
        <title>The Global Catalogue of Microorganisms (GCM) 10K type strain sequencing project: providing services to taxonomists for standard genome sequencing and annotation.</title>
        <authorList>
            <consortium name="The Broad Institute Genomics Platform"/>
            <consortium name="The Broad Institute Genome Sequencing Center for Infectious Disease"/>
            <person name="Wu L."/>
            <person name="Ma J."/>
        </authorList>
    </citation>
    <scope>NUCLEOTIDE SEQUENCE [LARGE SCALE GENOMIC DNA]</scope>
    <source>
        <strain evidence="11">CCUG 62763</strain>
    </source>
</reference>
<dbReference type="Gene3D" id="3.60.10.10">
    <property type="entry name" value="Endonuclease/exonuclease/phosphatase"/>
    <property type="match status" value="1"/>
</dbReference>
<dbReference type="EMBL" id="JBHSGR010000023">
    <property type="protein sequence ID" value="MFC4695456.1"/>
    <property type="molecule type" value="Genomic_DNA"/>
</dbReference>
<evidence type="ECO:0000256" key="5">
    <source>
        <dbReference type="ARBA" id="ARBA00022763"/>
    </source>
</evidence>
<accession>A0ABV9LMT3</accession>
<evidence type="ECO:0000256" key="2">
    <source>
        <dbReference type="ARBA" id="ARBA00001946"/>
    </source>
</evidence>
<evidence type="ECO:0000259" key="9">
    <source>
        <dbReference type="Pfam" id="PF03372"/>
    </source>
</evidence>
<proteinExistence type="predicted"/>
<keyword evidence="6" id="KW-0378">Hydrolase</keyword>
<evidence type="ECO:0000313" key="10">
    <source>
        <dbReference type="EMBL" id="MFC4695456.1"/>
    </source>
</evidence>
<dbReference type="PANTHER" id="PTHR15822:SF4">
    <property type="entry name" value="TYROSYL-DNA PHOSPHODIESTERASE 2"/>
    <property type="match status" value="1"/>
</dbReference>
<feature type="domain" description="Endonuclease/exonuclease/phosphatase" evidence="9">
    <location>
        <begin position="8"/>
        <end position="256"/>
    </location>
</feature>
<evidence type="ECO:0000256" key="7">
    <source>
        <dbReference type="ARBA" id="ARBA00022842"/>
    </source>
</evidence>
<name>A0ABV9LMT3_9ACTN</name>
<dbReference type="GO" id="GO:0004519">
    <property type="term" value="F:endonuclease activity"/>
    <property type="evidence" value="ECO:0007669"/>
    <property type="project" value="UniProtKB-KW"/>
</dbReference>
<dbReference type="InterPro" id="IPR051547">
    <property type="entry name" value="TDP2-like"/>
</dbReference>
<dbReference type="Proteomes" id="UP001596025">
    <property type="component" value="Unassembled WGS sequence"/>
</dbReference>
<dbReference type="RefSeq" id="WP_387992389.1">
    <property type="nucleotide sequence ID" value="NZ_JBHSGR010000023.1"/>
</dbReference>
<comment type="caution">
    <text evidence="10">The sequence shown here is derived from an EMBL/GenBank/DDBJ whole genome shotgun (WGS) entry which is preliminary data.</text>
</comment>
<dbReference type="Pfam" id="PF03372">
    <property type="entry name" value="Exo_endo_phos"/>
    <property type="match status" value="1"/>
</dbReference>
<keyword evidence="3" id="KW-0540">Nuclease</keyword>
<evidence type="ECO:0000256" key="1">
    <source>
        <dbReference type="ARBA" id="ARBA00001936"/>
    </source>
</evidence>
<dbReference type="PANTHER" id="PTHR15822">
    <property type="entry name" value="TRAF AND TNF RECEPTOR-ASSOCIATED PROTEIN"/>
    <property type="match status" value="1"/>
</dbReference>
<comment type="cofactor">
    <cofactor evidence="2">
        <name>Mg(2+)</name>
        <dbReference type="ChEBI" id="CHEBI:18420"/>
    </cofactor>
</comment>